<keyword evidence="4" id="KW-1185">Reference proteome</keyword>
<sequence>MVASALVVAMAQQEIGCLLGTAEGARVLDLGVWVSCAQSTCHFWILLFSILLDSIIRSRIKEYLRLCQSDRTFDVAKGVVFNFDEGKALDPLNRFKKLGIRRRVLNRISGADRGNRGQGFLFKAHWTPNPFRPLQSVGEVPRYTSWTIDRTTPMKCPVPPVLIVSPEVVEFDHDKHEESKEAPKAKSGKPSSKEKAKRAPSGRSSRTKAVEKNNSDGPEKSKKNFSDATKVIASLSQRCGGYRPYLYRPEGDHCCQAPVGKCQTGPFANPKINLY</sequence>
<protein>
    <submittedName>
        <fullName evidence="2">Uncharacterized protein</fullName>
    </submittedName>
</protein>
<evidence type="ECO:0000313" key="5">
    <source>
        <dbReference type="Proteomes" id="UP000320475"/>
    </source>
</evidence>
<dbReference type="AlphaFoldDB" id="A0A507CMU5"/>
<dbReference type="Proteomes" id="UP000320475">
    <property type="component" value="Unassembled WGS sequence"/>
</dbReference>
<accession>A0A507CMU5</accession>
<gene>
    <name evidence="2" type="ORF">SeLEV6574_g06654</name>
    <name evidence="3" type="ORF">SeMB42_g04848</name>
</gene>
<dbReference type="VEuPathDB" id="FungiDB:SeMB42_g04848"/>
<dbReference type="EMBL" id="QEAN01000209">
    <property type="protein sequence ID" value="TPX43127.1"/>
    <property type="molecule type" value="Genomic_DNA"/>
</dbReference>
<proteinExistence type="predicted"/>
<feature type="region of interest" description="Disordered" evidence="1">
    <location>
        <begin position="174"/>
        <end position="227"/>
    </location>
</feature>
<evidence type="ECO:0000256" key="1">
    <source>
        <dbReference type="SAM" id="MobiDB-lite"/>
    </source>
</evidence>
<organism evidence="2 5">
    <name type="scientific">Synchytrium endobioticum</name>
    <dbReference type="NCBI Taxonomy" id="286115"/>
    <lineage>
        <taxon>Eukaryota</taxon>
        <taxon>Fungi</taxon>
        <taxon>Fungi incertae sedis</taxon>
        <taxon>Chytridiomycota</taxon>
        <taxon>Chytridiomycota incertae sedis</taxon>
        <taxon>Chytridiomycetes</taxon>
        <taxon>Synchytriales</taxon>
        <taxon>Synchytriaceae</taxon>
        <taxon>Synchytrium</taxon>
    </lineage>
</organism>
<name>A0A507CMU5_9FUNG</name>
<dbReference type="Proteomes" id="UP000317494">
    <property type="component" value="Unassembled WGS sequence"/>
</dbReference>
<dbReference type="EMBL" id="QEAM01000394">
    <property type="protein sequence ID" value="TPX40345.1"/>
    <property type="molecule type" value="Genomic_DNA"/>
</dbReference>
<feature type="compositionally biased region" description="Basic and acidic residues" evidence="1">
    <location>
        <begin position="174"/>
        <end position="184"/>
    </location>
</feature>
<evidence type="ECO:0000313" key="3">
    <source>
        <dbReference type="EMBL" id="TPX43127.1"/>
    </source>
</evidence>
<reference evidence="4 5" key="1">
    <citation type="journal article" date="2019" name="Sci. Rep.">
        <title>Comparative genomics of chytrid fungi reveal insights into the obligate biotrophic and pathogenic lifestyle of Synchytrium endobioticum.</title>
        <authorList>
            <person name="van de Vossenberg B.T.L.H."/>
            <person name="Warris S."/>
            <person name="Nguyen H.D.T."/>
            <person name="van Gent-Pelzer M.P.E."/>
            <person name="Joly D.L."/>
            <person name="van de Geest H.C."/>
            <person name="Bonants P.J.M."/>
            <person name="Smith D.S."/>
            <person name="Levesque C.A."/>
            <person name="van der Lee T.A.J."/>
        </authorList>
    </citation>
    <scope>NUCLEOTIDE SEQUENCE [LARGE SCALE GENOMIC DNA]</scope>
    <source>
        <strain evidence="2 5">LEV6574</strain>
        <strain evidence="3 4">MB42</strain>
    </source>
</reference>
<comment type="caution">
    <text evidence="2">The sequence shown here is derived from an EMBL/GenBank/DDBJ whole genome shotgun (WGS) entry which is preliminary data.</text>
</comment>
<evidence type="ECO:0000313" key="4">
    <source>
        <dbReference type="Proteomes" id="UP000317494"/>
    </source>
</evidence>
<feature type="compositionally biased region" description="Basic and acidic residues" evidence="1">
    <location>
        <begin position="208"/>
        <end position="225"/>
    </location>
</feature>
<evidence type="ECO:0000313" key="2">
    <source>
        <dbReference type="EMBL" id="TPX40345.1"/>
    </source>
</evidence>